<evidence type="ECO:0000256" key="7">
    <source>
        <dbReference type="ARBA" id="ARBA00022793"/>
    </source>
</evidence>
<evidence type="ECO:0000259" key="14">
    <source>
        <dbReference type="Pfam" id="PF02775"/>
    </source>
</evidence>
<sequence length="570" mass="62885">MTHTKEATVPLGEYLFTRLKQLKIGSIFGVPGDYNLRLLDYIKPTGINWIGNCNELNAAYSADGYSRIQGLSAVITTFGVGELSAINGIAGAYSERAPVIHIVGAPSRTLQSARALVHHTFLDGEYGRFAEMHRHVTAAQTCLTDVQTAADKIDWIIEQAMIHQRPVYLQIPDDLVSMQVSTANFEKRPVIRPAPSTAEISAKTVDKILQRIYSATKPLIYVDGESRSIGAIDEINKLIITTNWPTWTTAFGKGLISEELPNVHGVYLVDDGDKVSHDYFKSSDLILFFGPHMSNINTGIFKAIPEESVTVSFSPGQIKIAGEVIRDVDPRQYLQKIVSQFDSSRLAKIESPAIATKAPAEPSPSDALNQAQFYHYVNPMFRRGDIVLTETGTAATGGKAFKLPQGCSYFTCVTWLSIGYMLPATLGAALAQRDMQGSQRAVLFIGDGSLQMTAQEISTMIKQKLNVIIFVINNNGYTIERAIHGRNADYNDISPWNHQHALGLFGLSREDASKRYFSAKTFAELRTALDSKVVQDSEGVTMIEVFMGQEDCTGELKELLDRQMAREKSQ</sequence>
<accession>A0A420MVL3</accession>
<dbReference type="InterPro" id="IPR047213">
    <property type="entry name" value="TPP_PYR_PDC_IPDC-like"/>
</dbReference>
<dbReference type="VEuPathDB" id="FungiDB:HZS61_004666"/>
<feature type="binding site" evidence="11">
    <location>
        <position position="474"/>
    </location>
    <ligand>
        <name>Mg(2+)</name>
        <dbReference type="ChEBI" id="CHEBI:18420"/>
    </ligand>
</feature>
<evidence type="ECO:0000256" key="8">
    <source>
        <dbReference type="ARBA" id="ARBA00022842"/>
    </source>
</evidence>
<feature type="binding site" evidence="11">
    <location>
        <position position="476"/>
    </location>
    <ligand>
        <name>Mg(2+)</name>
        <dbReference type="ChEBI" id="CHEBI:18420"/>
    </ligand>
</feature>
<keyword evidence="10" id="KW-0456">Lyase</keyword>
<evidence type="ECO:0000259" key="15">
    <source>
        <dbReference type="Pfam" id="PF02776"/>
    </source>
</evidence>
<dbReference type="CDD" id="cd07038">
    <property type="entry name" value="TPP_PYR_PDC_IPDC_like"/>
    <property type="match status" value="1"/>
</dbReference>
<dbReference type="Gene3D" id="3.40.50.970">
    <property type="match status" value="2"/>
</dbReference>
<reference evidence="16 17" key="1">
    <citation type="journal article" date="2018" name="Sci. Rep.">
        <title>Characterisation of pathogen-specific regions and novel effector candidates in Fusarium oxysporum f. sp. cepae.</title>
        <authorList>
            <person name="Armitage A.D."/>
            <person name="Taylor A."/>
            <person name="Sobczyk M.K."/>
            <person name="Baxter L."/>
            <person name="Greenfield B.P."/>
            <person name="Bates H.J."/>
            <person name="Wilson F."/>
            <person name="Jackson A.C."/>
            <person name="Ott S."/>
            <person name="Harrison R.J."/>
            <person name="Clarkson J.P."/>
        </authorList>
    </citation>
    <scope>NUCLEOTIDE SEQUENCE [LARGE SCALE GENOMIC DNA]</scope>
    <source>
        <strain evidence="16 17">Fo_A13</strain>
    </source>
</reference>
<dbReference type="VEuPathDB" id="FungiDB:FOMG_09221"/>
<dbReference type="InterPro" id="IPR029061">
    <property type="entry name" value="THDP-binding"/>
</dbReference>
<dbReference type="Proteomes" id="UP000285084">
    <property type="component" value="Unassembled WGS sequence"/>
</dbReference>
<evidence type="ECO:0000256" key="1">
    <source>
        <dbReference type="ARBA" id="ARBA00001041"/>
    </source>
</evidence>
<evidence type="ECO:0000256" key="3">
    <source>
        <dbReference type="ARBA" id="ARBA00007812"/>
    </source>
</evidence>
<proteinExistence type="inferred from homology"/>
<keyword evidence="8 11" id="KW-0460">Magnesium</keyword>
<keyword evidence="7" id="KW-0210">Decarboxylase</keyword>
<dbReference type="SUPFAM" id="SSF52518">
    <property type="entry name" value="Thiamin diphosphate-binding fold (THDP-binding)"/>
    <property type="match status" value="2"/>
</dbReference>
<evidence type="ECO:0000256" key="11">
    <source>
        <dbReference type="PIRSR" id="PIRSR036565-2"/>
    </source>
</evidence>
<evidence type="ECO:0000313" key="16">
    <source>
        <dbReference type="EMBL" id="RKK72060.1"/>
    </source>
</evidence>
<dbReference type="VEuPathDB" id="FungiDB:FOIG_09889"/>
<feature type="domain" description="Thiamine pyrophosphate enzyme central" evidence="13">
    <location>
        <begin position="205"/>
        <end position="318"/>
    </location>
</feature>
<comment type="cofactor">
    <cofactor evidence="11">
        <name>Mg(2+)</name>
        <dbReference type="ChEBI" id="CHEBI:18420"/>
    </cofactor>
    <text evidence="11">Binds 1 Mg(2+) per subunit.</text>
</comment>
<dbReference type="GO" id="GO:0005634">
    <property type="term" value="C:nucleus"/>
    <property type="evidence" value="ECO:0007669"/>
    <property type="project" value="TreeGrafter"/>
</dbReference>
<evidence type="ECO:0000256" key="12">
    <source>
        <dbReference type="RuleBase" id="RU362132"/>
    </source>
</evidence>
<dbReference type="FunFam" id="3.40.50.970:FF:000019">
    <property type="entry name" value="Pyruvate decarboxylase isozyme"/>
    <property type="match status" value="1"/>
</dbReference>
<dbReference type="VEuPathDB" id="FungiDB:FOC1_g10003167"/>
<dbReference type="Gene3D" id="3.40.50.1220">
    <property type="entry name" value="TPP-binding domain"/>
    <property type="match status" value="1"/>
</dbReference>
<feature type="domain" description="Thiamine pyrophosphate enzyme N-terminal TPP-binding" evidence="15">
    <location>
        <begin position="11"/>
        <end position="118"/>
    </location>
</feature>
<dbReference type="GO" id="GO:0004737">
    <property type="term" value="F:pyruvate decarboxylase activity"/>
    <property type="evidence" value="ECO:0007669"/>
    <property type="project" value="UniProtKB-EC"/>
</dbReference>
<protein>
    <recommendedName>
        <fullName evidence="5">Pyruvate decarboxylase</fullName>
        <ecNumber evidence="4">4.1.1.1</ecNumber>
    </recommendedName>
</protein>
<dbReference type="InterPro" id="IPR012001">
    <property type="entry name" value="Thiamin_PyroP_enz_TPP-bd_dom"/>
</dbReference>
<dbReference type="InterPro" id="IPR012000">
    <property type="entry name" value="Thiamin_PyroP_enz_cen_dom"/>
</dbReference>
<dbReference type="InterPro" id="IPR011766">
    <property type="entry name" value="TPP_enzyme_TPP-bd"/>
</dbReference>
<dbReference type="CDD" id="cd02005">
    <property type="entry name" value="TPP_PDC_IPDC"/>
    <property type="match status" value="1"/>
</dbReference>
<comment type="catalytic activity">
    <reaction evidence="1">
        <text>a 2-oxocarboxylate + H(+) = an aldehyde + CO2</text>
        <dbReference type="Rhea" id="RHEA:11628"/>
        <dbReference type="ChEBI" id="CHEBI:15378"/>
        <dbReference type="ChEBI" id="CHEBI:16526"/>
        <dbReference type="ChEBI" id="CHEBI:17478"/>
        <dbReference type="ChEBI" id="CHEBI:35179"/>
        <dbReference type="EC" id="4.1.1.1"/>
    </reaction>
</comment>
<feature type="domain" description="Thiamine pyrophosphate enzyme TPP-binding" evidence="14">
    <location>
        <begin position="399"/>
        <end position="489"/>
    </location>
</feature>
<dbReference type="PIRSF" id="PIRSF036565">
    <property type="entry name" value="Pyruvt_ip_decrb"/>
    <property type="match status" value="1"/>
</dbReference>
<dbReference type="FunFam" id="3.40.50.970:FF:000024">
    <property type="entry name" value="Pyruvate decarboxylase isozyme"/>
    <property type="match status" value="1"/>
</dbReference>
<dbReference type="GO" id="GO:0000949">
    <property type="term" value="P:aromatic amino acid family catabolic process to alcohol via Ehrlich pathway"/>
    <property type="evidence" value="ECO:0007669"/>
    <property type="project" value="TreeGrafter"/>
</dbReference>
<dbReference type="GO" id="GO:0030976">
    <property type="term" value="F:thiamine pyrophosphate binding"/>
    <property type="evidence" value="ECO:0007669"/>
    <property type="project" value="InterPro"/>
</dbReference>
<dbReference type="VEuPathDB" id="FungiDB:FOZG_16139"/>
<dbReference type="VEuPathDB" id="FungiDB:FOC4_g10003744"/>
<evidence type="ECO:0000256" key="6">
    <source>
        <dbReference type="ARBA" id="ARBA00022723"/>
    </source>
</evidence>
<keyword evidence="9 12" id="KW-0786">Thiamine pyrophosphate</keyword>
<evidence type="ECO:0000256" key="4">
    <source>
        <dbReference type="ARBA" id="ARBA00013202"/>
    </source>
</evidence>
<comment type="similarity">
    <text evidence="3 12">Belongs to the TPP enzyme family.</text>
</comment>
<dbReference type="VEuPathDB" id="FungiDB:FOXG_14498"/>
<evidence type="ECO:0000256" key="9">
    <source>
        <dbReference type="ARBA" id="ARBA00023052"/>
    </source>
</evidence>
<dbReference type="EC" id="4.1.1.1" evidence="4"/>
<dbReference type="Pfam" id="PF02775">
    <property type="entry name" value="TPP_enzyme_C"/>
    <property type="match status" value="1"/>
</dbReference>
<evidence type="ECO:0000256" key="5">
    <source>
        <dbReference type="ARBA" id="ARBA00014422"/>
    </source>
</evidence>
<feature type="binding site" evidence="11">
    <location>
        <position position="447"/>
    </location>
    <ligand>
        <name>Mg(2+)</name>
        <dbReference type="ChEBI" id="CHEBI:18420"/>
    </ligand>
</feature>
<evidence type="ECO:0000256" key="2">
    <source>
        <dbReference type="ARBA" id="ARBA00001964"/>
    </source>
</evidence>
<evidence type="ECO:0000256" key="10">
    <source>
        <dbReference type="ARBA" id="ARBA00023239"/>
    </source>
</evidence>
<organism evidence="16 17">
    <name type="scientific">Fusarium oxysporum</name>
    <name type="common">Fusarium vascular wilt</name>
    <dbReference type="NCBI Taxonomy" id="5507"/>
    <lineage>
        <taxon>Eukaryota</taxon>
        <taxon>Fungi</taxon>
        <taxon>Dikarya</taxon>
        <taxon>Ascomycota</taxon>
        <taxon>Pezizomycotina</taxon>
        <taxon>Sordariomycetes</taxon>
        <taxon>Hypocreomycetidae</taxon>
        <taxon>Hypocreales</taxon>
        <taxon>Nectriaceae</taxon>
        <taxon>Fusarium</taxon>
        <taxon>Fusarium oxysporum species complex</taxon>
    </lineage>
</organism>
<gene>
    <name evidence="16" type="ORF">BFJ69_g10460</name>
</gene>
<dbReference type="InterPro" id="IPR012110">
    <property type="entry name" value="PDC/IPDC-like"/>
</dbReference>
<dbReference type="GO" id="GO:0005829">
    <property type="term" value="C:cytosol"/>
    <property type="evidence" value="ECO:0007669"/>
    <property type="project" value="TreeGrafter"/>
</dbReference>
<dbReference type="Pfam" id="PF02776">
    <property type="entry name" value="TPP_enzyme_N"/>
    <property type="match status" value="1"/>
</dbReference>
<comment type="caution">
    <text evidence="16">The sequence shown here is derived from an EMBL/GenBank/DDBJ whole genome shotgun (WGS) entry which is preliminary data.</text>
</comment>
<keyword evidence="16" id="KW-0670">Pyruvate</keyword>
<comment type="cofactor">
    <cofactor evidence="2">
        <name>thiamine diphosphate</name>
        <dbReference type="ChEBI" id="CHEBI:58937"/>
    </cofactor>
</comment>
<dbReference type="AlphaFoldDB" id="A0A420MVL3"/>
<dbReference type="GO" id="GO:0000287">
    <property type="term" value="F:magnesium ion binding"/>
    <property type="evidence" value="ECO:0007669"/>
    <property type="project" value="InterPro"/>
</dbReference>
<dbReference type="PANTHER" id="PTHR43452:SF11">
    <property type="entry name" value="PYRUVATE DECARBOXYLASE"/>
    <property type="match status" value="1"/>
</dbReference>
<evidence type="ECO:0000313" key="17">
    <source>
        <dbReference type="Proteomes" id="UP000285084"/>
    </source>
</evidence>
<keyword evidence="6 11" id="KW-0479">Metal-binding</keyword>
<evidence type="ECO:0000259" key="13">
    <source>
        <dbReference type="Pfam" id="PF00205"/>
    </source>
</evidence>
<dbReference type="EMBL" id="MRCX01000104">
    <property type="protein sequence ID" value="RKK72060.1"/>
    <property type="molecule type" value="Genomic_DNA"/>
</dbReference>
<dbReference type="SUPFAM" id="SSF52467">
    <property type="entry name" value="DHS-like NAD/FAD-binding domain"/>
    <property type="match status" value="1"/>
</dbReference>
<dbReference type="Pfam" id="PF00205">
    <property type="entry name" value="TPP_enzyme_M"/>
    <property type="match status" value="1"/>
</dbReference>
<dbReference type="InterPro" id="IPR029035">
    <property type="entry name" value="DHS-like_NAD/FAD-binding_dom"/>
</dbReference>
<name>A0A420MVL3_FUSOX</name>
<dbReference type="InterPro" id="IPR047214">
    <property type="entry name" value="TPP_PDC_IPDC"/>
</dbReference>
<dbReference type="PANTHER" id="PTHR43452">
    <property type="entry name" value="PYRUVATE DECARBOXYLASE"/>
    <property type="match status" value="1"/>
</dbReference>